<protein>
    <submittedName>
        <fullName evidence="1">35254_t:CDS:1</fullName>
    </submittedName>
</protein>
<comment type="caution">
    <text evidence="1">The sequence shown here is derived from an EMBL/GenBank/DDBJ whole genome shotgun (WGS) entry which is preliminary data.</text>
</comment>
<feature type="non-terminal residue" evidence="1">
    <location>
        <position position="79"/>
    </location>
</feature>
<dbReference type="EMBL" id="CAJVQB010148206">
    <property type="protein sequence ID" value="CAG8855327.1"/>
    <property type="molecule type" value="Genomic_DNA"/>
</dbReference>
<feature type="non-terminal residue" evidence="1">
    <location>
        <position position="1"/>
    </location>
</feature>
<organism evidence="1 2">
    <name type="scientific">Gigaspora margarita</name>
    <dbReference type="NCBI Taxonomy" id="4874"/>
    <lineage>
        <taxon>Eukaryota</taxon>
        <taxon>Fungi</taxon>
        <taxon>Fungi incertae sedis</taxon>
        <taxon>Mucoromycota</taxon>
        <taxon>Glomeromycotina</taxon>
        <taxon>Glomeromycetes</taxon>
        <taxon>Diversisporales</taxon>
        <taxon>Gigasporaceae</taxon>
        <taxon>Gigaspora</taxon>
    </lineage>
</organism>
<evidence type="ECO:0000313" key="2">
    <source>
        <dbReference type="Proteomes" id="UP000789901"/>
    </source>
</evidence>
<sequence>KPTTLTSHLAIKYPKVSNDIRIKYLRTISNESSQEIADLSTTYPNKKLKSNHTILLTAYYNLNKIDENKTRQANQFLVR</sequence>
<dbReference type="Proteomes" id="UP000789901">
    <property type="component" value="Unassembled WGS sequence"/>
</dbReference>
<evidence type="ECO:0000313" key="1">
    <source>
        <dbReference type="EMBL" id="CAG8855327.1"/>
    </source>
</evidence>
<proteinExistence type="predicted"/>
<reference evidence="1 2" key="1">
    <citation type="submission" date="2021-06" db="EMBL/GenBank/DDBJ databases">
        <authorList>
            <person name="Kallberg Y."/>
            <person name="Tangrot J."/>
            <person name="Rosling A."/>
        </authorList>
    </citation>
    <scope>NUCLEOTIDE SEQUENCE [LARGE SCALE GENOMIC DNA]</scope>
    <source>
        <strain evidence="1 2">120-4 pot B 10/14</strain>
    </source>
</reference>
<keyword evidence="2" id="KW-1185">Reference proteome</keyword>
<accession>A0ABN7XJZ5</accession>
<name>A0ABN7XJZ5_GIGMA</name>
<gene>
    <name evidence="1" type="ORF">GMARGA_LOCUS44148</name>
</gene>